<sequence>MFLARLLLHQRLFRRLWWWISHQRSFTFPLKLLFFSCSHIKPFFPVKNEDGLLVLKSTRLLGELEAESKSCLLRSYYPIFYGARSQTRGEIAIRVHRVSLTTHKQPSVRLPPFPFSCSSGEQLLNKGRFKKSPLPKLEVVDVNLRSAFH</sequence>
<protein>
    <submittedName>
        <fullName evidence="1">Uncharacterized protein</fullName>
    </submittedName>
</protein>
<name>A0AA35VAI7_LACSI</name>
<proteinExistence type="predicted"/>
<dbReference type="EMBL" id="OX465086">
    <property type="protein sequence ID" value="CAI9265044.1"/>
    <property type="molecule type" value="Genomic_DNA"/>
</dbReference>
<dbReference type="Proteomes" id="UP001177003">
    <property type="component" value="Chromosome 0"/>
</dbReference>
<gene>
    <name evidence="1" type="ORF">LSALG_LOCUS5672</name>
</gene>
<evidence type="ECO:0000313" key="1">
    <source>
        <dbReference type="EMBL" id="CAI9265044.1"/>
    </source>
</evidence>
<evidence type="ECO:0000313" key="2">
    <source>
        <dbReference type="Proteomes" id="UP001177003"/>
    </source>
</evidence>
<accession>A0AA35VAI7</accession>
<organism evidence="1 2">
    <name type="scientific">Lactuca saligna</name>
    <name type="common">Willowleaf lettuce</name>
    <dbReference type="NCBI Taxonomy" id="75948"/>
    <lineage>
        <taxon>Eukaryota</taxon>
        <taxon>Viridiplantae</taxon>
        <taxon>Streptophyta</taxon>
        <taxon>Embryophyta</taxon>
        <taxon>Tracheophyta</taxon>
        <taxon>Spermatophyta</taxon>
        <taxon>Magnoliopsida</taxon>
        <taxon>eudicotyledons</taxon>
        <taxon>Gunneridae</taxon>
        <taxon>Pentapetalae</taxon>
        <taxon>asterids</taxon>
        <taxon>campanulids</taxon>
        <taxon>Asterales</taxon>
        <taxon>Asteraceae</taxon>
        <taxon>Cichorioideae</taxon>
        <taxon>Cichorieae</taxon>
        <taxon>Lactucinae</taxon>
        <taxon>Lactuca</taxon>
    </lineage>
</organism>
<reference evidence="1" key="1">
    <citation type="submission" date="2023-04" db="EMBL/GenBank/DDBJ databases">
        <authorList>
            <person name="Vijverberg K."/>
            <person name="Xiong W."/>
            <person name="Schranz E."/>
        </authorList>
    </citation>
    <scope>NUCLEOTIDE SEQUENCE</scope>
</reference>
<keyword evidence="2" id="KW-1185">Reference proteome</keyword>
<dbReference type="AlphaFoldDB" id="A0AA35VAI7"/>